<evidence type="ECO:0000256" key="2">
    <source>
        <dbReference type="ARBA" id="ARBA00022679"/>
    </source>
</evidence>
<dbReference type="PROSITE" id="PS50507">
    <property type="entry name" value="RDRP_SSRNA_POS"/>
    <property type="match status" value="1"/>
</dbReference>
<proteinExistence type="predicted"/>
<evidence type="ECO:0000256" key="3">
    <source>
        <dbReference type="ARBA" id="ARBA00022695"/>
    </source>
</evidence>
<dbReference type="SUPFAM" id="SSF56672">
    <property type="entry name" value="DNA/RNA polymerases"/>
    <property type="match status" value="1"/>
</dbReference>
<dbReference type="InterPro" id="IPR007094">
    <property type="entry name" value="RNA-dir_pol_PSvirus"/>
</dbReference>
<name>A0A6G7PS01_9VIRU</name>
<dbReference type="GO" id="GO:0000166">
    <property type="term" value="F:nucleotide binding"/>
    <property type="evidence" value="ECO:0007669"/>
    <property type="project" value="UniProtKB-KW"/>
</dbReference>
<dbReference type="GO" id="GO:0003723">
    <property type="term" value="F:RNA binding"/>
    <property type="evidence" value="ECO:0007669"/>
    <property type="project" value="InterPro"/>
</dbReference>
<dbReference type="GO" id="GO:0003968">
    <property type="term" value="F:RNA-directed RNA polymerase activity"/>
    <property type="evidence" value="ECO:0007669"/>
    <property type="project" value="UniProtKB-KW"/>
</dbReference>
<dbReference type="Gene3D" id="3.30.70.270">
    <property type="match status" value="1"/>
</dbReference>
<evidence type="ECO:0000256" key="4">
    <source>
        <dbReference type="ARBA" id="ARBA00022741"/>
    </source>
</evidence>
<reference evidence="7" key="1">
    <citation type="submission" date="2020-02" db="EMBL/GenBank/DDBJ databases">
        <title>Comparative analysis of RNA virome composition in rabbits and associated ectoparasites.</title>
        <authorList>
            <person name="Mahar J.E."/>
            <person name="Shi M."/>
            <person name="Hall R.N."/>
            <person name="Strive T."/>
            <person name="Holmes E.C."/>
        </authorList>
    </citation>
    <scope>NUCLEOTIDE SEQUENCE</scope>
    <source>
        <strain evidence="7">GUNCaV_DN27884-80</strain>
    </source>
</reference>
<dbReference type="InterPro" id="IPR043128">
    <property type="entry name" value="Rev_trsase/Diguanyl_cyclase"/>
</dbReference>
<dbReference type="GO" id="GO:0039694">
    <property type="term" value="P:viral RNA genome replication"/>
    <property type="evidence" value="ECO:0007669"/>
    <property type="project" value="InterPro"/>
</dbReference>
<feature type="domain" description="RdRp catalytic" evidence="6">
    <location>
        <begin position="219"/>
        <end position="348"/>
    </location>
</feature>
<dbReference type="InterPro" id="IPR043502">
    <property type="entry name" value="DNA/RNA_pol_sf"/>
</dbReference>
<dbReference type="GO" id="GO:0006351">
    <property type="term" value="P:DNA-templated transcription"/>
    <property type="evidence" value="ECO:0007669"/>
    <property type="project" value="InterPro"/>
</dbReference>
<dbReference type="InterPro" id="IPR001205">
    <property type="entry name" value="RNA-dir_pol_C"/>
</dbReference>
<evidence type="ECO:0000259" key="6">
    <source>
        <dbReference type="PROSITE" id="PS50507"/>
    </source>
</evidence>
<protein>
    <submittedName>
        <fullName evidence="7">RNA-dependent RNA polymerase</fullName>
    </submittedName>
</protein>
<accession>A0A6G7PS01</accession>
<keyword evidence="2" id="KW-0808">Transferase</keyword>
<keyword evidence="1 7" id="KW-0696">RNA-directed RNA polymerase</keyword>
<evidence type="ECO:0000313" key="7">
    <source>
        <dbReference type="EMBL" id="QIJ70088.1"/>
    </source>
</evidence>
<evidence type="ECO:0000256" key="1">
    <source>
        <dbReference type="ARBA" id="ARBA00022484"/>
    </source>
</evidence>
<organism evidence="7">
    <name type="scientific">Pennypacker partiti-like virus</name>
    <dbReference type="NCBI Taxonomy" id="2716653"/>
    <lineage>
        <taxon>Viruses</taxon>
        <taxon>Riboviria</taxon>
        <taxon>Orthornavirae</taxon>
        <taxon>Pisuviricota</taxon>
        <taxon>Duplopiviricetes</taxon>
        <taxon>Durnavirales</taxon>
        <taxon>Partitiviridae</taxon>
    </lineage>
</organism>
<dbReference type="EMBL" id="MT129732">
    <property type="protein sequence ID" value="QIJ70088.1"/>
    <property type="molecule type" value="Genomic_RNA"/>
</dbReference>
<keyword evidence="5" id="KW-0693">Viral RNA replication</keyword>
<sequence>MPLRYIGRTRGFPSRTFDEIYPSKYVLPFLNGVPNKRRSPVTQKLIIDDLKQFDNSSERPVDPVLDLAIAHATRKFMLPSPVKMKHLNDVFRMESDIWTKSPGLPWTNYGVKTKGQIRDDPERVREVRKFWHYVKAGDKMSFPDCCAFVRSHVCEVDEFKVRAVWGYPATITFGEAVFATPLIEAYQSLPSDNTPVAYGLETATGGMRRIKDRFVKTGLYYAGLDFSKFDKTIPAWLIRIAFDILRCNIDFTYYQDHGIADARRMIVMYEAIVDYFINTPVRTALGLRYRKNSGIASGSYFTQLVGSIVNCILLYYACLQTVGRMPFDSVFLGDDSFLSTSRPLSIGDIAACLSRFGVEINTKKSQVSSSIDEMRFLGYCINHTLPYKPADDLLTSLAFPERPDESWDDAASRALGIYYANFGMNSDVSEICWKMVNVAEFNLTFGRGFERMLKHVGYTDLDKHLPAPVEFLRRLSVFC</sequence>
<evidence type="ECO:0000256" key="5">
    <source>
        <dbReference type="ARBA" id="ARBA00022953"/>
    </source>
</evidence>
<dbReference type="Pfam" id="PF00680">
    <property type="entry name" value="RdRP_1"/>
    <property type="match status" value="1"/>
</dbReference>
<keyword evidence="3" id="KW-0548">Nucleotidyltransferase</keyword>
<keyword evidence="4" id="KW-0547">Nucleotide-binding</keyword>